<accession>A0A1E5XUT3</accession>
<organism evidence="2 3">
    <name type="scientific">Devosia insulae DS-56</name>
    <dbReference type="NCBI Taxonomy" id="1116389"/>
    <lineage>
        <taxon>Bacteria</taxon>
        <taxon>Pseudomonadati</taxon>
        <taxon>Pseudomonadota</taxon>
        <taxon>Alphaproteobacteria</taxon>
        <taxon>Hyphomicrobiales</taxon>
        <taxon>Devosiaceae</taxon>
        <taxon>Devosia</taxon>
    </lineage>
</organism>
<dbReference type="Gene3D" id="3.30.1330.40">
    <property type="entry name" value="RutC-like"/>
    <property type="match status" value="1"/>
</dbReference>
<keyword evidence="3" id="KW-1185">Reference proteome</keyword>
<dbReference type="SUPFAM" id="SSF55298">
    <property type="entry name" value="YjgF-like"/>
    <property type="match status" value="1"/>
</dbReference>
<evidence type="ECO:0000256" key="1">
    <source>
        <dbReference type="ARBA" id="ARBA00010552"/>
    </source>
</evidence>
<dbReference type="InterPro" id="IPR006175">
    <property type="entry name" value="YjgF/YER057c/UK114"/>
</dbReference>
<dbReference type="CDD" id="cd00448">
    <property type="entry name" value="YjgF_YER057c_UK114_family"/>
    <property type="match status" value="1"/>
</dbReference>
<evidence type="ECO:0000313" key="3">
    <source>
        <dbReference type="Proteomes" id="UP000095463"/>
    </source>
</evidence>
<dbReference type="GO" id="GO:0005829">
    <property type="term" value="C:cytosol"/>
    <property type="evidence" value="ECO:0007669"/>
    <property type="project" value="TreeGrafter"/>
</dbReference>
<dbReference type="Proteomes" id="UP000095463">
    <property type="component" value="Unassembled WGS sequence"/>
</dbReference>
<dbReference type="OrthoDB" id="9799840at2"/>
<proteinExistence type="inferred from homology"/>
<dbReference type="AlphaFoldDB" id="A0A1E5XUT3"/>
<comment type="caution">
    <text evidence="2">The sequence shown here is derived from an EMBL/GenBank/DDBJ whole genome shotgun (WGS) entry which is preliminary data.</text>
</comment>
<name>A0A1E5XUT3_9HYPH</name>
<evidence type="ECO:0000313" key="2">
    <source>
        <dbReference type="EMBL" id="OEO32326.1"/>
    </source>
</evidence>
<sequence>MLTMLNPGRAAPEAPYSHGALATNATRTLYISGQVGVDATGRMGADIGEQAQIAVANLNAVLAEAGMTPANLAKVTIYLTDDSLIPGFMQAAGGGLPSPPPATTLLVVKALAAPPLLVEIEAIAVA</sequence>
<dbReference type="PANTHER" id="PTHR11803:SF58">
    <property type="entry name" value="PROTEIN HMF1-RELATED"/>
    <property type="match status" value="1"/>
</dbReference>
<gene>
    <name evidence="2" type="ORF">VW23_012175</name>
</gene>
<protein>
    <submittedName>
        <fullName evidence="2">Enamine deaminase RidA</fullName>
    </submittedName>
</protein>
<dbReference type="GO" id="GO:0019239">
    <property type="term" value="F:deaminase activity"/>
    <property type="evidence" value="ECO:0007669"/>
    <property type="project" value="TreeGrafter"/>
</dbReference>
<dbReference type="Pfam" id="PF01042">
    <property type="entry name" value="Ribonuc_L-PSP"/>
    <property type="match status" value="1"/>
</dbReference>
<dbReference type="PANTHER" id="PTHR11803">
    <property type="entry name" value="2-IMINOBUTANOATE/2-IMINOPROPANOATE DEAMINASE RIDA"/>
    <property type="match status" value="1"/>
</dbReference>
<dbReference type="InterPro" id="IPR035959">
    <property type="entry name" value="RutC-like_sf"/>
</dbReference>
<comment type="similarity">
    <text evidence="1">Belongs to the RutC family.</text>
</comment>
<reference evidence="2 3" key="1">
    <citation type="journal article" date="2015" name="Genome Announc.">
        <title>Genome Assemblies of Three Soil-Associated Devosia species: D. insulae, D. limi, and D. soli.</title>
        <authorList>
            <person name="Hassan Y.I."/>
            <person name="Lepp D."/>
            <person name="Zhou T."/>
        </authorList>
    </citation>
    <scope>NUCLEOTIDE SEQUENCE [LARGE SCALE GENOMIC DNA]</scope>
    <source>
        <strain evidence="2 3">DS-56</strain>
    </source>
</reference>
<dbReference type="EMBL" id="LAJE02000075">
    <property type="protein sequence ID" value="OEO32326.1"/>
    <property type="molecule type" value="Genomic_DNA"/>
</dbReference>
<dbReference type="RefSeq" id="WP_069908526.1">
    <property type="nucleotide sequence ID" value="NZ_LAJE02000075.1"/>
</dbReference>